<dbReference type="PANTHER" id="PTHR43649">
    <property type="entry name" value="ARABINOSE-BINDING PROTEIN-RELATED"/>
    <property type="match status" value="1"/>
</dbReference>
<dbReference type="Proteomes" id="UP000558284">
    <property type="component" value="Unassembled WGS sequence"/>
</dbReference>
<comment type="caution">
    <text evidence="4">The sequence shown here is derived from an EMBL/GenBank/DDBJ whole genome shotgun (WGS) entry which is preliminary data.</text>
</comment>
<organism evidence="4 5">
    <name type="scientific">Mesorhizobium neociceri</name>
    <dbReference type="NCBI Taxonomy" id="1307853"/>
    <lineage>
        <taxon>Bacteria</taxon>
        <taxon>Pseudomonadati</taxon>
        <taxon>Pseudomonadota</taxon>
        <taxon>Alphaproteobacteria</taxon>
        <taxon>Hyphomicrobiales</taxon>
        <taxon>Phyllobacteriaceae</taxon>
        <taxon>Mesorhizobium</taxon>
    </lineage>
</organism>
<reference evidence="4 5" key="1">
    <citation type="submission" date="2020-07" db="EMBL/GenBank/DDBJ databases">
        <title>Definition of the novel symbiovar canariense within Mesorhizobium novociceri, a new species of genus Mesorhizobium nodulating Cicer canariense in the Caldera de Taburiente National Park (La Palma, Canary Islands).</title>
        <authorList>
            <person name="Leon-Barrios M."/>
            <person name="Perez-Yepez J."/>
            <person name="Flores-Felix J.D."/>
            <person name="Ramirez-Baena M.H."/>
            <person name="Pulido-Suarez L."/>
            <person name="Igual J.M."/>
            <person name="Velazquez E."/>
            <person name="Peix A."/>
        </authorList>
    </citation>
    <scope>NUCLEOTIDE SEQUENCE [LARGE SCALE GENOMIC DNA]</scope>
    <source>
        <strain evidence="4 5">CCANP35</strain>
    </source>
</reference>
<dbReference type="PANTHER" id="PTHR43649:SF11">
    <property type="entry name" value="ABC TRANSPORTER SUBSTRATE-BINDING PROTEIN YESO-RELATED"/>
    <property type="match status" value="1"/>
</dbReference>
<dbReference type="SUPFAM" id="SSF53850">
    <property type="entry name" value="Periplasmic binding protein-like II"/>
    <property type="match status" value="1"/>
</dbReference>
<dbReference type="Pfam" id="PF01547">
    <property type="entry name" value="SBP_bac_1"/>
    <property type="match status" value="1"/>
</dbReference>
<dbReference type="EMBL" id="JACDTY010000003">
    <property type="protein sequence ID" value="MBA1140322.1"/>
    <property type="molecule type" value="Genomic_DNA"/>
</dbReference>
<evidence type="ECO:0000256" key="1">
    <source>
        <dbReference type="ARBA" id="ARBA00004418"/>
    </source>
</evidence>
<gene>
    <name evidence="4" type="ORF">H0241_08630</name>
</gene>
<sequence length="408" mass="44121">MLNRRELLRNGLLFGGAAAMSQTPILKALAQDATMRLYWWGTPARAERTLGVAKLFEAAHAGVKINGEVGGADYWPKLTTMIAGGNAPDIFQLEPGRFADYSRRGTNLPLNDYLGKVIRTDKLAKGVLDLGTVDGKVTGMPLSLNAFALLYDSEAFKQAGIAPPSAKTTWDDFAKTCIELTKAIGKKNVWAVGNACRYNYAFNAFLVQRGKKLFNEDGKIGFDAKDAKDWYGYWDSLAKNGGCVPAEIQALDKLLVDSNPLSTGNAVMAIAFSNQLPAYQAVTKNPLEITSLPILSETAPSGLFYRPGLHWSIASTAKNPDLAAQFIDFFVNDIEAGKVLGVERGVPVNLDVRNVVTPTIDAVARKTMDYIASIAGRVGPYPPPVPLGASEFEERAFRPMPTSSHLAS</sequence>
<dbReference type="InterPro" id="IPR006059">
    <property type="entry name" value="SBP"/>
</dbReference>
<evidence type="ECO:0000256" key="2">
    <source>
        <dbReference type="ARBA" id="ARBA00008520"/>
    </source>
</evidence>
<dbReference type="PROSITE" id="PS51318">
    <property type="entry name" value="TAT"/>
    <property type="match status" value="1"/>
</dbReference>
<dbReference type="InterPro" id="IPR050490">
    <property type="entry name" value="Bact_solute-bd_prot1"/>
</dbReference>
<comment type="subcellular location">
    <subcellularLocation>
        <location evidence="1">Periplasm</location>
    </subcellularLocation>
</comment>
<dbReference type="InterPro" id="IPR006311">
    <property type="entry name" value="TAT_signal"/>
</dbReference>
<dbReference type="AlphaFoldDB" id="A0A838B2Z3"/>
<accession>A0A838B2Z3</accession>
<comment type="similarity">
    <text evidence="2">Belongs to the bacterial solute-binding protein 1 family.</text>
</comment>
<keyword evidence="3" id="KW-0574">Periplasm</keyword>
<protein>
    <submittedName>
        <fullName evidence="4">Extracellular solute-binding protein</fullName>
    </submittedName>
</protein>
<evidence type="ECO:0000256" key="3">
    <source>
        <dbReference type="ARBA" id="ARBA00022764"/>
    </source>
</evidence>
<name>A0A838B2Z3_9HYPH</name>
<dbReference type="GO" id="GO:0042597">
    <property type="term" value="C:periplasmic space"/>
    <property type="evidence" value="ECO:0007669"/>
    <property type="project" value="UniProtKB-SubCell"/>
</dbReference>
<dbReference type="RefSeq" id="WP_181057016.1">
    <property type="nucleotide sequence ID" value="NZ_JACDTY010000003.1"/>
</dbReference>
<evidence type="ECO:0000313" key="4">
    <source>
        <dbReference type="EMBL" id="MBA1140322.1"/>
    </source>
</evidence>
<dbReference type="Gene3D" id="3.40.190.10">
    <property type="entry name" value="Periplasmic binding protein-like II"/>
    <property type="match status" value="2"/>
</dbReference>
<keyword evidence="5" id="KW-1185">Reference proteome</keyword>
<proteinExistence type="inferred from homology"/>
<evidence type="ECO:0000313" key="5">
    <source>
        <dbReference type="Proteomes" id="UP000558284"/>
    </source>
</evidence>